<dbReference type="Proteomes" id="UP000766570">
    <property type="component" value="Unassembled WGS sequence"/>
</dbReference>
<reference evidence="2 3" key="1">
    <citation type="submission" date="2021-03" db="EMBL/GenBank/DDBJ databases">
        <title>Sequencing the genomes of 1000 actinobacteria strains.</title>
        <authorList>
            <person name="Klenk H.-P."/>
        </authorList>
    </citation>
    <scope>NUCLEOTIDE SEQUENCE [LARGE SCALE GENOMIC DNA]</scope>
    <source>
        <strain evidence="2 3">DSM 15454</strain>
    </source>
</reference>
<protein>
    <recommendedName>
        <fullName evidence="1">ISXO2-like transposase domain-containing protein</fullName>
    </recommendedName>
</protein>
<gene>
    <name evidence="2" type="ORF">JOF46_002327</name>
</gene>
<dbReference type="InterPro" id="IPR024445">
    <property type="entry name" value="Tnp_ISXO2-like"/>
</dbReference>
<comment type="caution">
    <text evidence="2">The sequence shown here is derived from an EMBL/GenBank/DDBJ whole genome shotgun (WGS) entry which is preliminary data.</text>
</comment>
<evidence type="ECO:0000313" key="2">
    <source>
        <dbReference type="EMBL" id="MBP2374415.1"/>
    </source>
</evidence>
<dbReference type="Pfam" id="PF12762">
    <property type="entry name" value="DDE_Tnp_IS1595"/>
    <property type="match status" value="1"/>
</dbReference>
<evidence type="ECO:0000259" key="1">
    <source>
        <dbReference type="SMART" id="SM01126"/>
    </source>
</evidence>
<feature type="domain" description="ISXO2-like transposase" evidence="1">
    <location>
        <begin position="16"/>
        <end position="161"/>
    </location>
</feature>
<accession>A0ABS4WDX2</accession>
<name>A0ABS4WDX2_9MICC</name>
<evidence type="ECO:0000313" key="3">
    <source>
        <dbReference type="Proteomes" id="UP000766570"/>
    </source>
</evidence>
<dbReference type="EMBL" id="JAGIOE010000001">
    <property type="protein sequence ID" value="MBP2374415.1"/>
    <property type="molecule type" value="Genomic_DNA"/>
</dbReference>
<keyword evidence="3" id="KW-1185">Reference proteome</keyword>
<dbReference type="NCBIfam" id="NF033547">
    <property type="entry name" value="transpos_IS1595"/>
    <property type="match status" value="1"/>
</dbReference>
<sequence length="228" mass="25031">MLQNFRLAMDPSAHGPLTGNVEVDETFIGGPRPMVRGRGASGKTLVAGAVERRGRGMGRTRLQIIPDASAPSLTAFLKANVAPGAHVISDGWSPYRPACKAAGLRHTAHSIRASGQPAHVLLPWVHRLFSLVKRVLDDTYQGGAQPYHLQAYLDEFVFRFKRRHSAKRGLLFYRRLKAAVAGAPVSYGEISGIHRQPRPRSVAPQIPHELPWTLAGPPALRPWRTKIP</sequence>
<proteinExistence type="predicted"/>
<organism evidence="2 3">
    <name type="scientific">Paeniglutamicibacter psychrophenolicus</name>
    <dbReference type="NCBI Taxonomy" id="257454"/>
    <lineage>
        <taxon>Bacteria</taxon>
        <taxon>Bacillati</taxon>
        <taxon>Actinomycetota</taxon>
        <taxon>Actinomycetes</taxon>
        <taxon>Micrococcales</taxon>
        <taxon>Micrococcaceae</taxon>
        <taxon>Paeniglutamicibacter</taxon>
    </lineage>
</organism>
<dbReference type="SMART" id="SM01126">
    <property type="entry name" value="DDE_Tnp_IS1595"/>
    <property type="match status" value="1"/>
</dbReference>